<keyword evidence="1" id="KW-0732">Signal</keyword>
<comment type="caution">
    <text evidence="2">The sequence shown here is derived from an EMBL/GenBank/DDBJ whole genome shotgun (WGS) entry which is preliminary data.</text>
</comment>
<feature type="signal peptide" evidence="1">
    <location>
        <begin position="1"/>
        <end position="20"/>
    </location>
</feature>
<dbReference type="RefSeq" id="WP_177144651.1">
    <property type="nucleotide sequence ID" value="NZ_JACAPU010000019.1"/>
</dbReference>
<evidence type="ECO:0000313" key="2">
    <source>
        <dbReference type="EMBL" id="NWB48294.1"/>
    </source>
</evidence>
<evidence type="ECO:0000256" key="1">
    <source>
        <dbReference type="SAM" id="SignalP"/>
    </source>
</evidence>
<reference evidence="2 3" key="1">
    <citation type="submission" date="2020-04" db="EMBL/GenBank/DDBJ databases">
        <title>Molecular characterization of pseudomonads from Agaricus bisporus reveal novel blotch 2 pathogens in Western Europe.</title>
        <authorList>
            <person name="Taparia T."/>
            <person name="Krijger M."/>
            <person name="Haynes E."/>
            <person name="Elpinstone J.G."/>
            <person name="Noble R."/>
            <person name="Van Der Wolf J."/>
        </authorList>
    </citation>
    <scope>NUCLEOTIDE SEQUENCE [LARGE SCALE GENOMIC DNA]</scope>
    <source>
        <strain evidence="2 3">F1001</strain>
    </source>
</reference>
<organism evidence="2 3">
    <name type="scientific">Pseudomonas gingeri</name>
    <dbReference type="NCBI Taxonomy" id="117681"/>
    <lineage>
        <taxon>Bacteria</taxon>
        <taxon>Pseudomonadati</taxon>
        <taxon>Pseudomonadota</taxon>
        <taxon>Gammaproteobacteria</taxon>
        <taxon>Pseudomonadales</taxon>
        <taxon>Pseudomonadaceae</taxon>
        <taxon>Pseudomonas</taxon>
    </lineage>
</organism>
<dbReference type="InterPro" id="IPR022053">
    <property type="entry name" value="DUF3613"/>
</dbReference>
<accession>A0A7Y7WGW7</accession>
<evidence type="ECO:0000313" key="3">
    <source>
        <dbReference type="Proteomes" id="UP000582981"/>
    </source>
</evidence>
<dbReference type="AlphaFoldDB" id="A0A7Y7WGW7"/>
<name>A0A7Y7WGW7_9PSED</name>
<gene>
    <name evidence="2" type="ORF">HX829_17530</name>
</gene>
<sequence>MKRYTLCGAACLLLSFAAQAAEQELSSPYQKQTEKWLQLQVVGAQQSPAPQVATPSEREQSLQRWLDSYKHPIPDFFKQDSAGSLKSN</sequence>
<dbReference type="Pfam" id="PF12266">
    <property type="entry name" value="DUF3613"/>
    <property type="match status" value="1"/>
</dbReference>
<feature type="chain" id="PRO_5030884472" evidence="1">
    <location>
        <begin position="21"/>
        <end position="88"/>
    </location>
</feature>
<dbReference type="EMBL" id="JACAPU010000019">
    <property type="protein sequence ID" value="NWB48294.1"/>
    <property type="molecule type" value="Genomic_DNA"/>
</dbReference>
<proteinExistence type="predicted"/>
<protein>
    <submittedName>
        <fullName evidence="2">DUF3613 domain-containing protein</fullName>
    </submittedName>
</protein>
<dbReference type="Proteomes" id="UP000582981">
    <property type="component" value="Unassembled WGS sequence"/>
</dbReference>